<dbReference type="Proteomes" id="UP000054007">
    <property type="component" value="Unassembled WGS sequence"/>
</dbReference>
<name>A0A0D7BVV4_9AGAR</name>
<accession>A0A0D7BVV4</accession>
<proteinExistence type="predicted"/>
<protein>
    <submittedName>
        <fullName evidence="2">Uncharacterized protein</fullName>
    </submittedName>
</protein>
<evidence type="ECO:0000256" key="1">
    <source>
        <dbReference type="SAM" id="MobiDB-lite"/>
    </source>
</evidence>
<evidence type="ECO:0000313" key="3">
    <source>
        <dbReference type="Proteomes" id="UP000054007"/>
    </source>
</evidence>
<sequence length="173" mass="18713">MSNAPKNSYFQQGQQSAQPARSHSGARAPKPNGGDTVKIAVVQGQDAYYSNSLPKPPRHGAPSKPSRQPPPGSGHNVVANPFPQGQTPSYSYSSPPNNGNGQPNYFGLNDRVEVRITTDRWVAALIIGGTAVFDKIRMAWTQQVQYQDDAAGLATRGHVGVINLENIRRPLRK</sequence>
<feature type="compositionally biased region" description="Low complexity" evidence="1">
    <location>
        <begin position="83"/>
        <end position="105"/>
    </location>
</feature>
<evidence type="ECO:0000313" key="2">
    <source>
        <dbReference type="EMBL" id="KIY74375.1"/>
    </source>
</evidence>
<feature type="compositionally biased region" description="Polar residues" evidence="1">
    <location>
        <begin position="1"/>
        <end position="21"/>
    </location>
</feature>
<dbReference type="AlphaFoldDB" id="A0A0D7BVV4"/>
<feature type="region of interest" description="Disordered" evidence="1">
    <location>
        <begin position="1"/>
        <end position="105"/>
    </location>
</feature>
<organism evidence="2 3">
    <name type="scientific">Cylindrobasidium torrendii FP15055 ss-10</name>
    <dbReference type="NCBI Taxonomy" id="1314674"/>
    <lineage>
        <taxon>Eukaryota</taxon>
        <taxon>Fungi</taxon>
        <taxon>Dikarya</taxon>
        <taxon>Basidiomycota</taxon>
        <taxon>Agaricomycotina</taxon>
        <taxon>Agaricomycetes</taxon>
        <taxon>Agaricomycetidae</taxon>
        <taxon>Agaricales</taxon>
        <taxon>Marasmiineae</taxon>
        <taxon>Physalacriaceae</taxon>
        <taxon>Cylindrobasidium</taxon>
    </lineage>
</organism>
<gene>
    <name evidence="2" type="ORF">CYLTODRAFT_448136</name>
</gene>
<reference evidence="2 3" key="1">
    <citation type="journal article" date="2015" name="Fungal Genet. Biol.">
        <title>Evolution of novel wood decay mechanisms in Agaricales revealed by the genome sequences of Fistulina hepatica and Cylindrobasidium torrendii.</title>
        <authorList>
            <person name="Floudas D."/>
            <person name="Held B.W."/>
            <person name="Riley R."/>
            <person name="Nagy L.G."/>
            <person name="Koehler G."/>
            <person name="Ransdell A.S."/>
            <person name="Younus H."/>
            <person name="Chow J."/>
            <person name="Chiniquy J."/>
            <person name="Lipzen A."/>
            <person name="Tritt A."/>
            <person name="Sun H."/>
            <person name="Haridas S."/>
            <person name="LaButti K."/>
            <person name="Ohm R.A."/>
            <person name="Kues U."/>
            <person name="Blanchette R.A."/>
            <person name="Grigoriev I.V."/>
            <person name="Minto R.E."/>
            <person name="Hibbett D.S."/>
        </authorList>
    </citation>
    <scope>NUCLEOTIDE SEQUENCE [LARGE SCALE GENOMIC DNA]</scope>
    <source>
        <strain evidence="2 3">FP15055 ss-10</strain>
    </source>
</reference>
<keyword evidence="3" id="KW-1185">Reference proteome</keyword>
<dbReference type="EMBL" id="KN880431">
    <property type="protein sequence ID" value="KIY74375.1"/>
    <property type="molecule type" value="Genomic_DNA"/>
</dbReference>